<feature type="region of interest" description="Disordered" evidence="1">
    <location>
        <begin position="218"/>
        <end position="240"/>
    </location>
</feature>
<dbReference type="Gene3D" id="3.30.710.10">
    <property type="entry name" value="Potassium Channel Kv1.1, Chain A"/>
    <property type="match status" value="1"/>
</dbReference>
<keyword evidence="3" id="KW-1185">Reference proteome</keyword>
<comment type="caution">
    <text evidence="2">The sequence shown here is derived from an EMBL/GenBank/DDBJ whole genome shotgun (WGS) entry which is preliminary data.</text>
</comment>
<evidence type="ECO:0008006" key="4">
    <source>
        <dbReference type="Google" id="ProtNLM"/>
    </source>
</evidence>
<reference evidence="2 3" key="1">
    <citation type="submission" date="2016-11" db="EMBL/GenBank/DDBJ databases">
        <title>Draft Genome Assembly of Colletotrichum chlorophyti a pathogen of herbaceous plants.</title>
        <authorList>
            <person name="Gan P."/>
            <person name="Narusaka M."/>
            <person name="Tsushima A."/>
            <person name="Narusaka Y."/>
            <person name="Takano Y."/>
            <person name="Shirasu K."/>
        </authorList>
    </citation>
    <scope>NUCLEOTIDE SEQUENCE [LARGE SCALE GENOMIC DNA]</scope>
    <source>
        <strain evidence="2 3">NTL11</strain>
    </source>
</reference>
<dbReference type="EMBL" id="MPGH01000088">
    <property type="protein sequence ID" value="OLN88289.1"/>
    <property type="molecule type" value="Genomic_DNA"/>
</dbReference>
<feature type="compositionally biased region" description="Basic and acidic residues" evidence="1">
    <location>
        <begin position="226"/>
        <end position="238"/>
    </location>
</feature>
<gene>
    <name evidence="2" type="ORF">CCHL11_00194</name>
</gene>
<evidence type="ECO:0000256" key="1">
    <source>
        <dbReference type="SAM" id="MobiDB-lite"/>
    </source>
</evidence>
<dbReference type="Proteomes" id="UP000186583">
    <property type="component" value="Unassembled WGS sequence"/>
</dbReference>
<sequence>MTSITCGKAFLFDYRGDLTLKVGTRGPKGQEIPEAIVCSRSLARWSPIFSAMLFGKFSESRPANGDSWSVYLPDDDFQPLFILLSIAHGHFASIPEILTLNELYQFLILTDKYDMTKVLHPWVPSWLQPYERIVSISGNKVLLCVAWELGNEPTFRTLATDLLLNSNANKNSQLMDKDGVLLDTYRYLEPPGVLSRVNFIEVVEVLFLTRVYSKHNRNSSRTLAGDTHRPSRKDKGDAQEASLQQKLAGLLASYSQRV</sequence>
<proteinExistence type="predicted"/>
<organism evidence="2 3">
    <name type="scientific">Colletotrichum chlorophyti</name>
    <dbReference type="NCBI Taxonomy" id="708187"/>
    <lineage>
        <taxon>Eukaryota</taxon>
        <taxon>Fungi</taxon>
        <taxon>Dikarya</taxon>
        <taxon>Ascomycota</taxon>
        <taxon>Pezizomycotina</taxon>
        <taxon>Sordariomycetes</taxon>
        <taxon>Hypocreomycetidae</taxon>
        <taxon>Glomerellales</taxon>
        <taxon>Glomerellaceae</taxon>
        <taxon>Colletotrichum</taxon>
    </lineage>
</organism>
<evidence type="ECO:0000313" key="2">
    <source>
        <dbReference type="EMBL" id="OLN88289.1"/>
    </source>
</evidence>
<protein>
    <recommendedName>
        <fullName evidence="4">BTB domain-containing protein</fullName>
    </recommendedName>
</protein>
<dbReference type="AlphaFoldDB" id="A0A1Q8RV93"/>
<dbReference type="OrthoDB" id="5275938at2759"/>
<dbReference type="InterPro" id="IPR011333">
    <property type="entry name" value="SKP1/BTB/POZ_sf"/>
</dbReference>
<evidence type="ECO:0000313" key="3">
    <source>
        <dbReference type="Proteomes" id="UP000186583"/>
    </source>
</evidence>
<dbReference type="STRING" id="708187.A0A1Q8RV93"/>
<name>A0A1Q8RV93_9PEZI</name>
<accession>A0A1Q8RV93</accession>